<dbReference type="HOGENOM" id="CLU_2638522_0_0_1"/>
<reference evidence="1 2" key="1">
    <citation type="journal article" date="2012" name="BMC Genomics">
        <title>Tools to kill: Genome of one of the most destructive plant pathogenic fungi Macrophomina phaseolina.</title>
        <authorList>
            <person name="Islam M.S."/>
            <person name="Haque M.S."/>
            <person name="Islam M.M."/>
            <person name="Emdad E.M."/>
            <person name="Halim A."/>
            <person name="Hossen Q.M.M."/>
            <person name="Hossain M.Z."/>
            <person name="Ahmed B."/>
            <person name="Rahim S."/>
            <person name="Rahman M.S."/>
            <person name="Alam M.M."/>
            <person name="Hou S."/>
            <person name="Wan X."/>
            <person name="Saito J.A."/>
            <person name="Alam M."/>
        </authorList>
    </citation>
    <scope>NUCLEOTIDE SEQUENCE [LARGE SCALE GENOMIC DNA]</scope>
    <source>
        <strain evidence="1 2">MS6</strain>
    </source>
</reference>
<dbReference type="EMBL" id="AHHD01000261">
    <property type="protein sequence ID" value="EKG16789.1"/>
    <property type="molecule type" value="Genomic_DNA"/>
</dbReference>
<comment type="caution">
    <text evidence="1">The sequence shown here is derived from an EMBL/GenBank/DDBJ whole genome shotgun (WGS) entry which is preliminary data.</text>
</comment>
<sequence length="77" mass="8455">MESVLVAPGDIDQYRIRDGFEISITAKSVDGTDIMDKPSRLWEQLISFGVSMKLLNALEVKVDTAYGPFGERDAGSC</sequence>
<dbReference type="VEuPathDB" id="FungiDB:MPH_05992"/>
<evidence type="ECO:0000313" key="1">
    <source>
        <dbReference type="EMBL" id="EKG16789.1"/>
    </source>
</evidence>
<dbReference type="InParanoid" id="K2S2Q2"/>
<dbReference type="Proteomes" id="UP000007129">
    <property type="component" value="Unassembled WGS sequence"/>
</dbReference>
<dbReference type="AlphaFoldDB" id="K2S2Q2"/>
<organism evidence="1 2">
    <name type="scientific">Macrophomina phaseolina (strain MS6)</name>
    <name type="common">Charcoal rot fungus</name>
    <dbReference type="NCBI Taxonomy" id="1126212"/>
    <lineage>
        <taxon>Eukaryota</taxon>
        <taxon>Fungi</taxon>
        <taxon>Dikarya</taxon>
        <taxon>Ascomycota</taxon>
        <taxon>Pezizomycotina</taxon>
        <taxon>Dothideomycetes</taxon>
        <taxon>Dothideomycetes incertae sedis</taxon>
        <taxon>Botryosphaeriales</taxon>
        <taxon>Botryosphaeriaceae</taxon>
        <taxon>Macrophomina</taxon>
    </lineage>
</organism>
<name>K2S2Q2_MACPH</name>
<evidence type="ECO:0000313" key="2">
    <source>
        <dbReference type="Proteomes" id="UP000007129"/>
    </source>
</evidence>
<accession>K2S2Q2</accession>
<gene>
    <name evidence="1" type="ORF">MPH_05992</name>
</gene>
<protein>
    <submittedName>
        <fullName evidence="1">Uncharacterized protein</fullName>
    </submittedName>
</protein>
<proteinExistence type="predicted"/>